<keyword evidence="2" id="KW-1185">Reference proteome</keyword>
<organism evidence="1 2">
    <name type="scientific">Aphis craccivora</name>
    <name type="common">Cowpea aphid</name>
    <dbReference type="NCBI Taxonomy" id="307492"/>
    <lineage>
        <taxon>Eukaryota</taxon>
        <taxon>Metazoa</taxon>
        <taxon>Ecdysozoa</taxon>
        <taxon>Arthropoda</taxon>
        <taxon>Hexapoda</taxon>
        <taxon>Insecta</taxon>
        <taxon>Pterygota</taxon>
        <taxon>Neoptera</taxon>
        <taxon>Paraneoptera</taxon>
        <taxon>Hemiptera</taxon>
        <taxon>Sternorrhyncha</taxon>
        <taxon>Aphidomorpha</taxon>
        <taxon>Aphidoidea</taxon>
        <taxon>Aphididae</taxon>
        <taxon>Aphidini</taxon>
        <taxon>Aphis</taxon>
        <taxon>Aphis</taxon>
    </lineage>
</organism>
<dbReference type="GO" id="GO:0004527">
    <property type="term" value="F:exonuclease activity"/>
    <property type="evidence" value="ECO:0007669"/>
    <property type="project" value="UniProtKB-KW"/>
</dbReference>
<reference evidence="1 2" key="1">
    <citation type="submission" date="2019-08" db="EMBL/GenBank/DDBJ databases">
        <title>Whole genome of Aphis craccivora.</title>
        <authorList>
            <person name="Voronova N.V."/>
            <person name="Shulinski R.S."/>
            <person name="Bandarenka Y.V."/>
            <person name="Zhorov D.G."/>
            <person name="Warner D."/>
        </authorList>
    </citation>
    <scope>NUCLEOTIDE SEQUENCE [LARGE SCALE GENOMIC DNA]</scope>
    <source>
        <strain evidence="1">180601</strain>
        <tissue evidence="1">Whole Body</tissue>
    </source>
</reference>
<keyword evidence="1" id="KW-0269">Exonuclease</keyword>
<name>A0A6G0WYT0_APHCR</name>
<evidence type="ECO:0000313" key="1">
    <source>
        <dbReference type="EMBL" id="KAF0732742.1"/>
    </source>
</evidence>
<comment type="caution">
    <text evidence="1">The sequence shown here is derived from an EMBL/GenBank/DDBJ whole genome shotgun (WGS) entry which is preliminary data.</text>
</comment>
<dbReference type="AlphaFoldDB" id="A0A6G0WYT0"/>
<evidence type="ECO:0000313" key="2">
    <source>
        <dbReference type="Proteomes" id="UP000478052"/>
    </source>
</evidence>
<accession>A0A6G0WYT0</accession>
<sequence>MRFMCVQETHRDQTLNVASISGMKLAAIKHHRKHGSANFTKPNMTIQSVKIYEQTVWATRRTTR</sequence>
<protein>
    <submittedName>
        <fullName evidence="1">Endo/exonuclease/phosphatase domain-containing protein</fullName>
    </submittedName>
</protein>
<proteinExistence type="predicted"/>
<keyword evidence="1" id="KW-0378">Hydrolase</keyword>
<dbReference type="EMBL" id="VUJU01008296">
    <property type="protein sequence ID" value="KAF0732742.1"/>
    <property type="molecule type" value="Genomic_DNA"/>
</dbReference>
<keyword evidence="1" id="KW-0540">Nuclease</keyword>
<gene>
    <name evidence="1" type="ORF">FWK35_00029432</name>
</gene>
<dbReference type="Proteomes" id="UP000478052">
    <property type="component" value="Unassembled WGS sequence"/>
</dbReference>